<comment type="caution">
    <text evidence="1">The sequence shown here is derived from an EMBL/GenBank/DDBJ whole genome shotgun (WGS) entry which is preliminary data.</text>
</comment>
<name>A0AAD7KT49_QUISA</name>
<dbReference type="InterPro" id="IPR029055">
    <property type="entry name" value="Ntn_hydrolases_N"/>
</dbReference>
<dbReference type="AlphaFoldDB" id="A0AAD7KT49"/>
<evidence type="ECO:0000313" key="2">
    <source>
        <dbReference type="Proteomes" id="UP001163823"/>
    </source>
</evidence>
<dbReference type="Proteomes" id="UP001163823">
    <property type="component" value="Chromosome 13"/>
</dbReference>
<keyword evidence="1" id="KW-0647">Proteasome</keyword>
<keyword evidence="2" id="KW-1185">Reference proteome</keyword>
<dbReference type="GO" id="GO:0000502">
    <property type="term" value="C:proteasome complex"/>
    <property type="evidence" value="ECO:0007669"/>
    <property type="project" value="UniProtKB-KW"/>
</dbReference>
<protein>
    <submittedName>
        <fullName evidence="1">Proteasome subunit beta</fullName>
    </submittedName>
</protein>
<dbReference type="SUPFAM" id="SSF56235">
    <property type="entry name" value="N-terminal nucleophile aminohydrolases (Ntn hydrolases)"/>
    <property type="match status" value="1"/>
</dbReference>
<dbReference type="EMBL" id="JARAOO010000013">
    <property type="protein sequence ID" value="KAJ7945534.1"/>
    <property type="molecule type" value="Genomic_DNA"/>
</dbReference>
<accession>A0AAD7KT49</accession>
<sequence length="86" mass="9707">MKGEGQKGAAFMWDQDHRMLTDTVVLDSGYCYDMSIEEDAELARRAIYHATFRDGASGGVGSFYYVGPNEWKKLSVDAVGELHYKY</sequence>
<dbReference type="KEGG" id="qsa:O6P43_030583"/>
<proteinExistence type="predicted"/>
<organism evidence="1 2">
    <name type="scientific">Quillaja saponaria</name>
    <name type="common">Soap bark tree</name>
    <dbReference type="NCBI Taxonomy" id="32244"/>
    <lineage>
        <taxon>Eukaryota</taxon>
        <taxon>Viridiplantae</taxon>
        <taxon>Streptophyta</taxon>
        <taxon>Embryophyta</taxon>
        <taxon>Tracheophyta</taxon>
        <taxon>Spermatophyta</taxon>
        <taxon>Magnoliopsida</taxon>
        <taxon>eudicotyledons</taxon>
        <taxon>Gunneridae</taxon>
        <taxon>Pentapetalae</taxon>
        <taxon>rosids</taxon>
        <taxon>fabids</taxon>
        <taxon>Fabales</taxon>
        <taxon>Quillajaceae</taxon>
        <taxon>Quillaja</taxon>
    </lineage>
</organism>
<dbReference type="Gene3D" id="3.60.20.10">
    <property type="entry name" value="Glutamine Phosphoribosylpyrophosphate, subunit 1, domain 1"/>
    <property type="match status" value="1"/>
</dbReference>
<reference evidence="1" key="1">
    <citation type="journal article" date="2023" name="Science">
        <title>Elucidation of the pathway for biosynthesis of saponin adjuvants from the soapbark tree.</title>
        <authorList>
            <person name="Reed J."/>
            <person name="Orme A."/>
            <person name="El-Demerdash A."/>
            <person name="Owen C."/>
            <person name="Martin L.B.B."/>
            <person name="Misra R.C."/>
            <person name="Kikuchi S."/>
            <person name="Rejzek M."/>
            <person name="Martin A.C."/>
            <person name="Harkess A."/>
            <person name="Leebens-Mack J."/>
            <person name="Louveau T."/>
            <person name="Stephenson M.J."/>
            <person name="Osbourn A."/>
        </authorList>
    </citation>
    <scope>NUCLEOTIDE SEQUENCE</scope>
    <source>
        <strain evidence="1">S10</strain>
    </source>
</reference>
<evidence type="ECO:0000313" key="1">
    <source>
        <dbReference type="EMBL" id="KAJ7945534.1"/>
    </source>
</evidence>
<gene>
    <name evidence="1" type="ORF">O6P43_030583</name>
</gene>